<evidence type="ECO:0000256" key="1">
    <source>
        <dbReference type="SAM" id="SignalP"/>
    </source>
</evidence>
<evidence type="ECO:0000313" key="3">
    <source>
        <dbReference type="Proteomes" id="UP000009286"/>
    </source>
</evidence>
<keyword evidence="1" id="KW-0732">Signal</keyword>
<feature type="chain" id="PRO_5003432536" description="Lipoprotein" evidence="1">
    <location>
        <begin position="20"/>
        <end position="121"/>
    </location>
</feature>
<protein>
    <recommendedName>
        <fullName evidence="4">Lipoprotein</fullName>
    </recommendedName>
</protein>
<dbReference type="EMBL" id="CP002382">
    <property type="protein sequence ID" value="AEP09253.1"/>
    <property type="molecule type" value="Genomic_DNA"/>
</dbReference>
<dbReference type="RefSeq" id="WP_014102476.1">
    <property type="nucleotide sequence ID" value="NC_016026.1"/>
</dbReference>
<organism evidence="2 3">
    <name type="scientific">Micavibrio aeruginosavorus (strain ARL-13)</name>
    <dbReference type="NCBI Taxonomy" id="856793"/>
    <lineage>
        <taxon>Bacteria</taxon>
        <taxon>Pseudomonadati</taxon>
        <taxon>Bdellovibrionota</taxon>
        <taxon>Bdellovibrionia</taxon>
        <taxon>Bdellovibrionales</taxon>
        <taxon>Pseudobdellovibrionaceae</taxon>
        <taxon>Micavibrio</taxon>
    </lineage>
</organism>
<dbReference type="KEGG" id="mai:MICA_921"/>
<proteinExistence type="predicted"/>
<dbReference type="Proteomes" id="UP000009286">
    <property type="component" value="Chromosome"/>
</dbReference>
<accession>G2KSG9</accession>
<dbReference type="AlphaFoldDB" id="G2KSG9"/>
<gene>
    <name evidence="2" type="ordered locus">MICA_921</name>
</gene>
<feature type="signal peptide" evidence="1">
    <location>
        <begin position="1"/>
        <end position="19"/>
    </location>
</feature>
<sequence>MMMRWMTGLALSAAFTAQAVSGPEIQIVTGQNECIHAPEAIAFQRDVFKETPTGKKGESTLYHVEIWANAAKGSWTLLGTPKNDAMVDPAIKRPVLCALDAGTSGYPDDVYMKYRDYFPKP</sequence>
<evidence type="ECO:0008006" key="4">
    <source>
        <dbReference type="Google" id="ProtNLM"/>
    </source>
</evidence>
<evidence type="ECO:0000313" key="2">
    <source>
        <dbReference type="EMBL" id="AEP09253.1"/>
    </source>
</evidence>
<name>G2KSG9_MICAA</name>
<keyword evidence="3" id="KW-1185">Reference proteome</keyword>
<dbReference type="HOGENOM" id="CLU_2046982_0_0_5"/>
<reference evidence="2 3" key="1">
    <citation type="journal article" date="2011" name="BMC Genomics">
        <title>Genomic insights into an obligate epibiotic bacterial predator: Micavibrio aeruginosavorus ARL-13.</title>
        <authorList>
            <person name="Wang Z."/>
            <person name="Kadouri D."/>
            <person name="Wu M."/>
        </authorList>
    </citation>
    <scope>NUCLEOTIDE SEQUENCE [LARGE SCALE GENOMIC DNA]</scope>
    <source>
        <strain evidence="2 3">ARL-13</strain>
    </source>
</reference>
<dbReference type="STRING" id="856793.MICA_921"/>